<reference evidence="11" key="2">
    <citation type="journal article" date="2013" name="G3 (Bethesda)">
        <title>Genomes of Ashbya fungi isolated from insects reveal four mating-type loci, numerous translocations, lack of transposons, and distinct gene duplications.</title>
        <authorList>
            <person name="Dietrich F.S."/>
            <person name="Voegeli S."/>
            <person name="Kuo S."/>
            <person name="Philippsen P."/>
        </authorList>
    </citation>
    <scope>GENOME REANNOTATION</scope>
    <source>
        <strain evidence="11">ATCC 10895 / CBS 109.51 / FGSC 9923 / NRRL Y-1056</strain>
    </source>
</reference>
<dbReference type="PROSITE" id="PS00463">
    <property type="entry name" value="ZN2_CY6_FUNGAL_1"/>
    <property type="match status" value="1"/>
</dbReference>
<reference evidence="10 11" key="1">
    <citation type="journal article" date="2004" name="Science">
        <title>The Ashbya gossypii genome as a tool for mapping the ancient Saccharomyces cerevisiae genome.</title>
        <authorList>
            <person name="Dietrich F.S."/>
            <person name="Voegeli S."/>
            <person name="Brachat S."/>
            <person name="Lerch A."/>
            <person name="Gates K."/>
            <person name="Steiner S."/>
            <person name="Mohr C."/>
            <person name="Pohlmann R."/>
            <person name="Luedi P."/>
            <person name="Choi S."/>
            <person name="Wing R.A."/>
            <person name="Flavier A."/>
            <person name="Gaffney T.D."/>
            <person name="Philippsen P."/>
        </authorList>
    </citation>
    <scope>NUCLEOTIDE SEQUENCE [LARGE SCALE GENOMIC DNA]</scope>
    <source>
        <strain evidence="11">ATCC 10895 / CBS 109.51 / FGSC 9923 / NRRL Y-1056</strain>
    </source>
</reference>
<dbReference type="KEGG" id="ago:AGOS_AFR096W"/>
<dbReference type="InParanoid" id="Q754H2"/>
<keyword evidence="6" id="KW-0804">Transcription</keyword>
<dbReference type="eggNOG" id="ENOG502QV6Q">
    <property type="taxonomic scope" value="Eukaryota"/>
</dbReference>
<dbReference type="SUPFAM" id="SSF57701">
    <property type="entry name" value="Zn2/Cys6 DNA-binding domain"/>
    <property type="match status" value="1"/>
</dbReference>
<dbReference type="GO" id="GO:0043565">
    <property type="term" value="F:sequence-specific DNA binding"/>
    <property type="evidence" value="ECO:0000318"/>
    <property type="project" value="GO_Central"/>
</dbReference>
<dbReference type="FunCoup" id="Q754H2">
    <property type="interactions" value="247"/>
</dbReference>
<dbReference type="InterPro" id="IPR001138">
    <property type="entry name" value="Zn2Cys6_DnaBD"/>
</dbReference>
<evidence type="ECO:0000256" key="5">
    <source>
        <dbReference type="ARBA" id="ARBA00023125"/>
    </source>
</evidence>
<evidence type="ECO:0000256" key="6">
    <source>
        <dbReference type="ARBA" id="ARBA00023163"/>
    </source>
</evidence>
<gene>
    <name evidence="10" type="ORF">AGOS_AFR096W</name>
</gene>
<protein>
    <submittedName>
        <fullName evidence="10">AFR096Wp</fullName>
    </submittedName>
</protein>
<proteinExistence type="predicted"/>
<name>Q754H2_EREGS</name>
<evidence type="ECO:0000256" key="4">
    <source>
        <dbReference type="ARBA" id="ARBA00023015"/>
    </source>
</evidence>
<accession>Q754H2</accession>
<dbReference type="PANTHER" id="PTHR47782:SF10">
    <property type="entry name" value="PROTEIN SIP4"/>
    <property type="match status" value="1"/>
</dbReference>
<dbReference type="GO" id="GO:0045944">
    <property type="term" value="P:positive regulation of transcription by RNA polymerase II"/>
    <property type="evidence" value="ECO:0000318"/>
    <property type="project" value="GO_Central"/>
</dbReference>
<feature type="compositionally biased region" description="Basic and acidic residues" evidence="8">
    <location>
        <begin position="841"/>
        <end position="852"/>
    </location>
</feature>
<dbReference type="InterPro" id="IPR036864">
    <property type="entry name" value="Zn2-C6_fun-type_DNA-bd_sf"/>
</dbReference>
<dbReference type="SMART" id="SM00066">
    <property type="entry name" value="GAL4"/>
    <property type="match status" value="1"/>
</dbReference>
<keyword evidence="5" id="KW-0238">DNA-binding</keyword>
<evidence type="ECO:0000256" key="7">
    <source>
        <dbReference type="ARBA" id="ARBA00023242"/>
    </source>
</evidence>
<dbReference type="InterPro" id="IPR052202">
    <property type="entry name" value="Yeast_MetPath_Reg"/>
</dbReference>
<dbReference type="Gene3D" id="4.10.240.10">
    <property type="entry name" value="Zn(2)-C6 fungal-type DNA-binding domain"/>
    <property type="match status" value="1"/>
</dbReference>
<dbReference type="AlphaFoldDB" id="Q754H2"/>
<dbReference type="Pfam" id="PF00172">
    <property type="entry name" value="Zn_clus"/>
    <property type="match status" value="1"/>
</dbReference>
<feature type="region of interest" description="Disordered" evidence="8">
    <location>
        <begin position="686"/>
        <end position="710"/>
    </location>
</feature>
<organism evidence="10 11">
    <name type="scientific">Eremothecium gossypii (strain ATCC 10895 / CBS 109.51 / FGSC 9923 / NRRL Y-1056)</name>
    <name type="common">Yeast</name>
    <name type="synonym">Ashbya gossypii</name>
    <dbReference type="NCBI Taxonomy" id="284811"/>
    <lineage>
        <taxon>Eukaryota</taxon>
        <taxon>Fungi</taxon>
        <taxon>Dikarya</taxon>
        <taxon>Ascomycota</taxon>
        <taxon>Saccharomycotina</taxon>
        <taxon>Saccharomycetes</taxon>
        <taxon>Saccharomycetales</taxon>
        <taxon>Saccharomycetaceae</taxon>
        <taxon>Eremothecium</taxon>
    </lineage>
</organism>
<dbReference type="GO" id="GO:0008270">
    <property type="term" value="F:zinc ion binding"/>
    <property type="evidence" value="ECO:0007669"/>
    <property type="project" value="InterPro"/>
</dbReference>
<dbReference type="CDD" id="cd00067">
    <property type="entry name" value="GAL4"/>
    <property type="match status" value="1"/>
</dbReference>
<evidence type="ECO:0000256" key="3">
    <source>
        <dbReference type="ARBA" id="ARBA00022833"/>
    </source>
</evidence>
<keyword evidence="3" id="KW-0862">Zinc</keyword>
<keyword evidence="2" id="KW-0479">Metal-binding</keyword>
<feature type="compositionally biased region" description="Polar residues" evidence="8">
    <location>
        <begin position="801"/>
        <end position="817"/>
    </location>
</feature>
<feature type="compositionally biased region" description="Acidic residues" evidence="8">
    <location>
        <begin position="686"/>
        <end position="700"/>
    </location>
</feature>
<dbReference type="HOGENOM" id="CLU_011307_0_0_1"/>
<dbReference type="PROSITE" id="PS50048">
    <property type="entry name" value="ZN2_CY6_FUNGAL_2"/>
    <property type="match status" value="1"/>
</dbReference>
<evidence type="ECO:0000256" key="2">
    <source>
        <dbReference type="ARBA" id="ARBA00022723"/>
    </source>
</evidence>
<evidence type="ECO:0000313" key="11">
    <source>
        <dbReference type="Proteomes" id="UP000000591"/>
    </source>
</evidence>
<evidence type="ECO:0000256" key="8">
    <source>
        <dbReference type="SAM" id="MobiDB-lite"/>
    </source>
</evidence>
<keyword evidence="4" id="KW-0805">Transcription regulation</keyword>
<dbReference type="GO" id="GO:0000981">
    <property type="term" value="F:DNA-binding transcription factor activity, RNA polymerase II-specific"/>
    <property type="evidence" value="ECO:0000318"/>
    <property type="project" value="GO_Central"/>
</dbReference>
<dbReference type="STRING" id="284811.Q754H2"/>
<dbReference type="OMA" id="FWCFQFL"/>
<evidence type="ECO:0000313" key="10">
    <source>
        <dbReference type="EMBL" id="AAS53467.2"/>
    </source>
</evidence>
<dbReference type="GeneID" id="4621886"/>
<feature type="compositionally biased region" description="Polar residues" evidence="8">
    <location>
        <begin position="783"/>
        <end position="793"/>
    </location>
</feature>
<dbReference type="Proteomes" id="UP000000591">
    <property type="component" value="Chromosome VI"/>
</dbReference>
<evidence type="ECO:0000259" key="9">
    <source>
        <dbReference type="PROSITE" id="PS50048"/>
    </source>
</evidence>
<feature type="region of interest" description="Disordered" evidence="8">
    <location>
        <begin position="779"/>
        <end position="852"/>
    </location>
</feature>
<keyword evidence="7" id="KW-0539">Nucleus</keyword>
<dbReference type="PANTHER" id="PTHR47782">
    <property type="entry name" value="ZN(II)2CYS6 TRANSCRIPTION FACTOR (EUROFUNG)-RELATED"/>
    <property type="match status" value="1"/>
</dbReference>
<sequence length="852" mass="94929">MGKRKYGSLSAHDGQTIELSNMKRSSQACDRCRLKKIKCDGLRPSCTSCKKIGYQCKTSDKLTRRGFPRGYTEMLEREVIKLQRLHGGEGMAPAPAQTSPLPFINDSFHYYVNYTDGETYLGNATWQAVLNGGLEAAVVPSDDASLAQYLDRTFQIDGTGLPAVLARLHGNDIAAARAAARARVSAFVKEHVLVPLLHGNNWKARLKGALAAGRGREEDPTAILAAMYVLQWNYSLFSPEALFNVTKVVVVLSRDGLSALQMLLLATYYFMSLPKQLTTRQTPATAWTIQLVHLAFSQVTAQGLFINYKKLLPVGAADEKGAAARDSAELYETRLLTFWSFQLLSALWSLLQGLPKTNFLADEFHPPSVSSLNIPSLRPFEILLEHILQLDGCNVLQVMQAQNPRYTYVVESFRHTLNHWKLYHNLQDHDLNEITVNNNDRIEIQLTLSYLLPRWLTEQDSPDSHHLSWEILSLYYLLIANEQGSAATASQPPVLKLIHFLPWDNWNLISACFQNLTKAPQDIDRYTYEKYRDLVTNWTHLWYEDDFAYKNAMERFDVKDSERFGKPVNLPQLIRSMRSGPAQNTSNRPLLRPLRSSSNLSTEDPFNMFSSVPPVENLPSQWFLMSPGIDVVSNYTSSANTNAVSVGQTNNSYAAVPPYNYGTVAAVGLNSLITTETFPSLAEDEDGYVEDDENEDDDEGGPITFGMHRRSNPHTLQQAENQALFSHSIPTRKVVARDQVLIGGKAHLGRKNISTDRVSACSPAKDSKLSHARYGLVPDSLGSEATSQGNQLDNPRIQKKTPPNTAPHVNSPSTATPRSLVDLLILPMTTEKTSGDGITTPKEEDTVVRSKA</sequence>
<dbReference type="GO" id="GO:0005634">
    <property type="term" value="C:nucleus"/>
    <property type="evidence" value="ECO:0007669"/>
    <property type="project" value="UniProtKB-SubCell"/>
</dbReference>
<dbReference type="RefSeq" id="NP_985643.2">
    <property type="nucleotide sequence ID" value="NM_210997.2"/>
</dbReference>
<keyword evidence="11" id="KW-1185">Reference proteome</keyword>
<dbReference type="OrthoDB" id="4151048at2759"/>
<dbReference type="EMBL" id="AE016819">
    <property type="protein sequence ID" value="AAS53467.2"/>
    <property type="molecule type" value="Genomic_DNA"/>
</dbReference>
<feature type="domain" description="Zn(2)-C6 fungal-type" evidence="9">
    <location>
        <begin position="28"/>
        <end position="58"/>
    </location>
</feature>
<comment type="subcellular location">
    <subcellularLocation>
        <location evidence="1">Nucleus</location>
    </subcellularLocation>
</comment>
<evidence type="ECO:0000256" key="1">
    <source>
        <dbReference type="ARBA" id="ARBA00004123"/>
    </source>
</evidence>